<dbReference type="EMBL" id="NVUL01000011">
    <property type="protein sequence ID" value="PCI80225.1"/>
    <property type="molecule type" value="Genomic_DNA"/>
</dbReference>
<organism evidence="6 7">
    <name type="scientific">SAR86 cluster bacterium</name>
    <dbReference type="NCBI Taxonomy" id="2030880"/>
    <lineage>
        <taxon>Bacteria</taxon>
        <taxon>Pseudomonadati</taxon>
        <taxon>Pseudomonadota</taxon>
        <taxon>Gammaproteobacteria</taxon>
        <taxon>SAR86 cluster</taxon>
    </lineage>
</organism>
<sequence>MVATMKVSRTSIKNLFLATSLLTGWFLTSSALAQEYVLDPNWPQPLPEGIEWGQVPNVTIDQEGFIYAFHRAEPPILKFSPSGELVDTFGDDWVATAHGFRAAPDGSLWATDYNPQNGHVVTQFDTDGRVMLRLGTRGFRGTLPNTFDGPADSAVAANGDIFVADGHWNNRIVKFSKEGRYLMEWGGKGAGPGQFDLPHTIVIDRRGRVLVGDRSNHRIQIFDQEGTYITEWDQFGWPSGMFIDQNDILYVADYQSKRGVTYGSAEDGTVMGFIEGSEPEGVVVDADGNVYTGEVTGGEGGEGSIMRKFIKQ</sequence>
<evidence type="ECO:0000313" key="6">
    <source>
        <dbReference type="EMBL" id="PCI80225.1"/>
    </source>
</evidence>
<comment type="caution">
    <text evidence="6">The sequence shown here is derived from an EMBL/GenBank/DDBJ whole genome shotgun (WGS) entry which is preliminary data.</text>
</comment>
<reference evidence="7" key="1">
    <citation type="submission" date="2017-08" db="EMBL/GenBank/DDBJ databases">
        <title>A dynamic microbial community with high functional redundancy inhabits the cold, oxic subseafloor aquifer.</title>
        <authorList>
            <person name="Tully B.J."/>
            <person name="Wheat C.G."/>
            <person name="Glazer B.T."/>
            <person name="Huber J.A."/>
        </authorList>
    </citation>
    <scope>NUCLEOTIDE SEQUENCE [LARGE SCALE GENOMIC DNA]</scope>
</reference>
<dbReference type="PROSITE" id="PS51125">
    <property type="entry name" value="NHL"/>
    <property type="match status" value="2"/>
</dbReference>
<dbReference type="Pfam" id="PF01436">
    <property type="entry name" value="NHL"/>
    <property type="match status" value="2"/>
</dbReference>
<keyword evidence="1 5" id="KW-0732">Signal</keyword>
<dbReference type="InterPro" id="IPR001258">
    <property type="entry name" value="NHL_repeat"/>
</dbReference>
<feature type="repeat" description="NHL" evidence="4">
    <location>
        <begin position="186"/>
        <end position="225"/>
    </location>
</feature>
<dbReference type="AlphaFoldDB" id="A0A2A4XDW3"/>
<proteinExistence type="predicted"/>
<evidence type="ECO:0008006" key="8">
    <source>
        <dbReference type="Google" id="ProtNLM"/>
    </source>
</evidence>
<feature type="chain" id="PRO_5012946753" description="6-bladed beta-propeller" evidence="5">
    <location>
        <begin position="34"/>
        <end position="312"/>
    </location>
</feature>
<evidence type="ECO:0000256" key="2">
    <source>
        <dbReference type="ARBA" id="ARBA00022737"/>
    </source>
</evidence>
<dbReference type="Pfam" id="PF20067">
    <property type="entry name" value="SSL_N"/>
    <property type="match status" value="1"/>
</dbReference>
<keyword evidence="2" id="KW-0677">Repeat</keyword>
<keyword evidence="3" id="KW-0325">Glycoprotein</keyword>
<feature type="repeat" description="NHL" evidence="4">
    <location>
        <begin position="138"/>
        <end position="178"/>
    </location>
</feature>
<protein>
    <recommendedName>
        <fullName evidence="8">6-bladed beta-propeller</fullName>
    </recommendedName>
</protein>
<name>A0A2A4XDW3_9GAMM</name>
<evidence type="ECO:0000256" key="3">
    <source>
        <dbReference type="ARBA" id="ARBA00023180"/>
    </source>
</evidence>
<evidence type="ECO:0000256" key="4">
    <source>
        <dbReference type="PROSITE-ProRule" id="PRU00504"/>
    </source>
</evidence>
<dbReference type="SUPFAM" id="SSF101898">
    <property type="entry name" value="NHL repeat"/>
    <property type="match status" value="1"/>
</dbReference>
<evidence type="ECO:0000256" key="5">
    <source>
        <dbReference type="SAM" id="SignalP"/>
    </source>
</evidence>
<feature type="signal peptide" evidence="5">
    <location>
        <begin position="1"/>
        <end position="33"/>
    </location>
</feature>
<evidence type="ECO:0000313" key="7">
    <source>
        <dbReference type="Proteomes" id="UP000218767"/>
    </source>
</evidence>
<dbReference type="PANTHER" id="PTHR10680:SF38">
    <property type="entry name" value="BLL1368 PROTEIN"/>
    <property type="match status" value="1"/>
</dbReference>
<evidence type="ECO:0000256" key="1">
    <source>
        <dbReference type="ARBA" id="ARBA00022729"/>
    </source>
</evidence>
<dbReference type="Proteomes" id="UP000218767">
    <property type="component" value="Unassembled WGS sequence"/>
</dbReference>
<dbReference type="InterPro" id="IPR011042">
    <property type="entry name" value="6-blade_b-propeller_TolB-like"/>
</dbReference>
<dbReference type="PANTHER" id="PTHR10680">
    <property type="entry name" value="PEPTIDYL-GLYCINE ALPHA-AMIDATING MONOOXYGENASE"/>
    <property type="match status" value="1"/>
</dbReference>
<gene>
    <name evidence="6" type="ORF">COB20_03300</name>
</gene>
<accession>A0A2A4XDW3</accession>
<dbReference type="Gene3D" id="2.120.10.30">
    <property type="entry name" value="TolB, C-terminal domain"/>
    <property type="match status" value="1"/>
</dbReference>